<comment type="caution">
    <text evidence="1">The sequence shown here is derived from an EMBL/GenBank/DDBJ whole genome shotgun (WGS) entry which is preliminary data.</text>
</comment>
<dbReference type="OrthoDB" id="220906at2"/>
<name>A0A0J1BIZ7_RHOIS</name>
<dbReference type="AlphaFoldDB" id="A0A0J1BIZ7"/>
<proteinExistence type="predicted"/>
<evidence type="ECO:0000313" key="2">
    <source>
        <dbReference type="Proteomes" id="UP000036367"/>
    </source>
</evidence>
<keyword evidence="2" id="KW-1185">Reference proteome</keyword>
<dbReference type="Proteomes" id="UP000036367">
    <property type="component" value="Unassembled WGS sequence"/>
</dbReference>
<dbReference type="PATRIC" id="fig|595434.4.peg.1632"/>
<reference evidence="1" key="1">
    <citation type="submission" date="2015-05" db="EMBL/GenBank/DDBJ databases">
        <title>Permanent draft genome of Rhodopirellula islandicus K833.</title>
        <authorList>
            <person name="Kizina J."/>
            <person name="Richter M."/>
            <person name="Glockner F.O."/>
            <person name="Harder J."/>
        </authorList>
    </citation>
    <scope>NUCLEOTIDE SEQUENCE [LARGE SCALE GENOMIC DNA]</scope>
    <source>
        <strain evidence="1">K833</strain>
    </source>
</reference>
<gene>
    <name evidence="1" type="ORF">RISK_001713</name>
</gene>
<protein>
    <submittedName>
        <fullName evidence="1">Signal peptide protein</fullName>
    </submittedName>
</protein>
<dbReference type="EMBL" id="LECT01000015">
    <property type="protein sequence ID" value="KLU06502.1"/>
    <property type="molecule type" value="Genomic_DNA"/>
</dbReference>
<sequence>METMFHSHRIAGMTVQPTSTPPRFGAFFSLVVIAASVVAPTGLAVGQGFGGTASSGSQYPPQNYYTGLKIYRDGDMKNAVNAFESALRSSRTDVNGKWIDAIPMHAMLAECYWHLGHLPLCRTHLDAGMQITVRNRGWLGAIDWSSLNQGNAIKAGATNLWPEANAVRLAPIPDGLMLQSGEVMTEQRLQQGGRIESQNLRRVDAIEIMRSIALMMYRRRVVMGELSAQEPLASELMESTKYPAGLNSPGGRSLIGAMRGVGQIAVGEDSTVVDRVGKYATLGGSVHPLTPLMFLAGMTVGVAGDANGKLEPNVAAGLVATSQRAVNSAAALEQYEFIGEALQLAVGAAGPQQYGTVEQTSLLAGRTLIRESRLASLHCYLVAADAAISAGRVDAATEAMTLAIEIASRRDVDFPRLEAYGAYVAARIAASRGESLGGPDGKLSNAMGSLNEFINNRRDRNRPVISMPSHYQLSLVQALMGRSIGNQSTKSLLAYFTSPVSMPTWRRDPVDAIALIGLDSTPLHRGRLELAVAENNDIDVLKSTDRIHAARLASALPLRGRLMDVRSLVTDPADSFWPAAKELVVQPPPMLADLRQKVQVSLREGLEDTAPRDAALANLQESVVTQIALQRLRIPAVCPPPIATEDAGALPPGTGLLTFVVDGPRLVATLTRDGTTTGWISPAGRRIPMMISKLLAEIGANRSRGKRLPDDESWRDTAAALKEMLFPSKSAWNESGLEKLVIVPDGPLWYLPFELLPASDGPDVTAEDNAAEGLEDAAEDDPAAPAQLWADVMKISYAPTPGLALRDVGAASDGNRVAVMAGTFFAPRQKELNDQMIDEMLAAAEDPLQWTLGSAPPTDRVGLGVAHLVVASPLTPNVVAPMATTTIPVSTSTPRSDASGPWDRLSGWVRLPASGPRTVALPGYRTAAGAAKLGDGSEVFFPLAALRCSGVKEITLSRWVTGGQSAATVIGELINEAPHTSLASATRRGVSLLRQAELSVAGEPLLGKADEESKNINGNQPLFWATYMTSDSLRLPAPKSEE</sequence>
<evidence type="ECO:0000313" key="1">
    <source>
        <dbReference type="EMBL" id="KLU06502.1"/>
    </source>
</evidence>
<accession>A0A0J1BIZ7</accession>
<dbReference type="STRING" id="595434.RISK_001713"/>
<organism evidence="1 2">
    <name type="scientific">Rhodopirellula islandica</name>
    <dbReference type="NCBI Taxonomy" id="595434"/>
    <lineage>
        <taxon>Bacteria</taxon>
        <taxon>Pseudomonadati</taxon>
        <taxon>Planctomycetota</taxon>
        <taxon>Planctomycetia</taxon>
        <taxon>Pirellulales</taxon>
        <taxon>Pirellulaceae</taxon>
        <taxon>Rhodopirellula</taxon>
    </lineage>
</organism>